<keyword evidence="7" id="KW-0479">Metal-binding</keyword>
<sequence>MELSRLIYLIGLPGSGKSSVGKILSSSIEYDFIDLDEWIEKNEKSSIKEIFAVKGESYFRDLETRALQMLSEKINSGTIISTGGGTPCYNDNLKILKNTGLLIYLKADVDVLVKRIENNIIEKDNRPLFNTADIESKYKALIKDRRLFYEDAHLIVDTGGLNEKEIAELILSEMNQ</sequence>
<dbReference type="EMBL" id="JAPFQN010000003">
    <property type="protein sequence ID" value="MCX2743415.1"/>
    <property type="molecule type" value="Genomic_DNA"/>
</dbReference>
<evidence type="ECO:0000256" key="1">
    <source>
        <dbReference type="ARBA" id="ARBA00022605"/>
    </source>
</evidence>
<dbReference type="PANTHER" id="PTHR21087">
    <property type="entry name" value="SHIKIMATE KINASE"/>
    <property type="match status" value="1"/>
</dbReference>
<dbReference type="InterPro" id="IPR027417">
    <property type="entry name" value="P-loop_NTPase"/>
</dbReference>
<comment type="catalytic activity">
    <reaction evidence="7">
        <text>shikimate + ATP = 3-phosphoshikimate + ADP + H(+)</text>
        <dbReference type="Rhea" id="RHEA:13121"/>
        <dbReference type="ChEBI" id="CHEBI:15378"/>
        <dbReference type="ChEBI" id="CHEBI:30616"/>
        <dbReference type="ChEBI" id="CHEBI:36208"/>
        <dbReference type="ChEBI" id="CHEBI:145989"/>
        <dbReference type="ChEBI" id="CHEBI:456216"/>
        <dbReference type="EC" id="2.7.1.71"/>
    </reaction>
</comment>
<keyword evidence="1 7" id="KW-0028">Amino-acid biosynthesis</keyword>
<protein>
    <recommendedName>
        <fullName evidence="7">Shikimate kinase</fullName>
        <shortName evidence="7">SK</shortName>
        <ecNumber evidence="7">2.7.1.71</ecNumber>
    </recommendedName>
</protein>
<keyword evidence="5 7" id="KW-0067">ATP-binding</keyword>
<dbReference type="SUPFAM" id="SSF52540">
    <property type="entry name" value="P-loop containing nucleoside triphosphate hydrolases"/>
    <property type="match status" value="1"/>
</dbReference>
<evidence type="ECO:0000313" key="8">
    <source>
        <dbReference type="EMBL" id="MCX2743415.1"/>
    </source>
</evidence>
<feature type="binding site" evidence="7">
    <location>
        <position position="145"/>
    </location>
    <ligand>
        <name>substrate</name>
    </ligand>
</feature>
<feature type="binding site" evidence="7">
    <location>
        <position position="36"/>
    </location>
    <ligand>
        <name>substrate</name>
    </ligand>
</feature>
<feature type="binding site" evidence="7">
    <location>
        <position position="126"/>
    </location>
    <ligand>
        <name>ATP</name>
        <dbReference type="ChEBI" id="CHEBI:30616"/>
    </ligand>
</feature>
<feature type="binding site" evidence="7">
    <location>
        <position position="18"/>
    </location>
    <ligand>
        <name>Mg(2+)</name>
        <dbReference type="ChEBI" id="CHEBI:18420"/>
    </ligand>
</feature>
<dbReference type="CDD" id="cd00464">
    <property type="entry name" value="SK"/>
    <property type="match status" value="1"/>
</dbReference>
<dbReference type="HAMAP" id="MF_00109">
    <property type="entry name" value="Shikimate_kinase"/>
    <property type="match status" value="1"/>
</dbReference>
<feature type="binding site" evidence="7">
    <location>
        <position position="60"/>
    </location>
    <ligand>
        <name>substrate</name>
    </ligand>
</feature>
<comment type="similarity">
    <text evidence="7">Belongs to the shikimate kinase family.</text>
</comment>
<comment type="caution">
    <text evidence="8">The sequence shown here is derived from an EMBL/GenBank/DDBJ whole genome shotgun (WGS) entry which is preliminary data.</text>
</comment>
<keyword evidence="9" id="KW-1185">Reference proteome</keyword>
<dbReference type="Pfam" id="PF01202">
    <property type="entry name" value="SKI"/>
    <property type="match status" value="1"/>
</dbReference>
<keyword evidence="4 7" id="KW-0418">Kinase</keyword>
<evidence type="ECO:0000313" key="9">
    <source>
        <dbReference type="Proteomes" id="UP001209885"/>
    </source>
</evidence>
<organism evidence="8 9">
    <name type="scientific">Mangrovivirga halotolerans</name>
    <dbReference type="NCBI Taxonomy" id="2993936"/>
    <lineage>
        <taxon>Bacteria</taxon>
        <taxon>Pseudomonadati</taxon>
        <taxon>Bacteroidota</taxon>
        <taxon>Cytophagia</taxon>
        <taxon>Cytophagales</taxon>
        <taxon>Mangrovivirgaceae</taxon>
        <taxon>Mangrovivirga</taxon>
    </lineage>
</organism>
<dbReference type="InterPro" id="IPR031322">
    <property type="entry name" value="Shikimate/glucono_kinase"/>
</dbReference>
<keyword evidence="6 7" id="KW-0057">Aromatic amino acid biosynthesis</keyword>
<proteinExistence type="inferred from homology"/>
<dbReference type="Gene3D" id="3.40.50.300">
    <property type="entry name" value="P-loop containing nucleotide triphosphate hydrolases"/>
    <property type="match status" value="1"/>
</dbReference>
<evidence type="ECO:0000256" key="7">
    <source>
        <dbReference type="HAMAP-Rule" id="MF_00109"/>
    </source>
</evidence>
<evidence type="ECO:0000256" key="6">
    <source>
        <dbReference type="ARBA" id="ARBA00023141"/>
    </source>
</evidence>
<dbReference type="GO" id="GO:0016301">
    <property type="term" value="F:kinase activity"/>
    <property type="evidence" value="ECO:0007669"/>
    <property type="project" value="UniProtKB-KW"/>
</dbReference>
<evidence type="ECO:0000256" key="5">
    <source>
        <dbReference type="ARBA" id="ARBA00022840"/>
    </source>
</evidence>
<comment type="subcellular location">
    <subcellularLocation>
        <location evidence="7">Cytoplasm</location>
    </subcellularLocation>
</comment>
<dbReference type="PANTHER" id="PTHR21087:SF16">
    <property type="entry name" value="SHIKIMATE KINASE 1, CHLOROPLASTIC"/>
    <property type="match status" value="1"/>
</dbReference>
<dbReference type="Proteomes" id="UP001209885">
    <property type="component" value="Unassembled WGS sequence"/>
</dbReference>
<comment type="function">
    <text evidence="7">Catalyzes the specific phosphorylation of the 3-hydroxyl group of shikimic acid using ATP as a cosubstrate.</text>
</comment>
<comment type="caution">
    <text evidence="7">Lacks conserved residue(s) required for the propagation of feature annotation.</text>
</comment>
<reference evidence="8 9" key="1">
    <citation type="submission" date="2022-11" db="EMBL/GenBank/DDBJ databases">
        <title>The characterization of three novel Bacteroidetes species and genomic analysis of their roles in tidal elemental geochemical cycles.</title>
        <authorList>
            <person name="Ma K."/>
        </authorList>
    </citation>
    <scope>NUCLEOTIDE SEQUENCE [LARGE SCALE GENOMIC DNA]</scope>
    <source>
        <strain evidence="8 9">M17</strain>
    </source>
</reference>
<keyword evidence="3 7" id="KW-0547">Nucleotide-binding</keyword>
<keyword evidence="7" id="KW-0963">Cytoplasm</keyword>
<evidence type="ECO:0000256" key="3">
    <source>
        <dbReference type="ARBA" id="ARBA00022741"/>
    </source>
</evidence>
<comment type="cofactor">
    <cofactor evidence="7">
        <name>Mg(2+)</name>
        <dbReference type="ChEBI" id="CHEBI:18420"/>
    </cofactor>
    <text evidence="7">Binds 1 Mg(2+) ion per subunit.</text>
</comment>
<dbReference type="EC" id="2.7.1.71" evidence="7"/>
<evidence type="ECO:0000256" key="2">
    <source>
        <dbReference type="ARBA" id="ARBA00022679"/>
    </source>
</evidence>
<name>A0ABT3RP85_9BACT</name>
<feature type="binding site" evidence="7">
    <location>
        <begin position="14"/>
        <end position="19"/>
    </location>
    <ligand>
        <name>ATP</name>
        <dbReference type="ChEBI" id="CHEBI:30616"/>
    </ligand>
</feature>
<comment type="subunit">
    <text evidence="7">Monomer.</text>
</comment>
<dbReference type="RefSeq" id="WP_266055796.1">
    <property type="nucleotide sequence ID" value="NZ_JAPFQN010000003.1"/>
</dbReference>
<keyword evidence="2 7" id="KW-0808">Transferase</keyword>
<dbReference type="InterPro" id="IPR000623">
    <property type="entry name" value="Shikimate_kinase/TSH1"/>
</dbReference>
<keyword evidence="7" id="KW-0460">Magnesium</keyword>
<dbReference type="PRINTS" id="PR01100">
    <property type="entry name" value="SHIKIMTKNASE"/>
</dbReference>
<feature type="binding site" evidence="7">
    <location>
        <position position="84"/>
    </location>
    <ligand>
        <name>substrate</name>
    </ligand>
</feature>
<evidence type="ECO:0000256" key="4">
    <source>
        <dbReference type="ARBA" id="ARBA00022777"/>
    </source>
</evidence>
<accession>A0ABT3RP85</accession>
<comment type="pathway">
    <text evidence="7">Metabolic intermediate biosynthesis; chorismate biosynthesis; chorismate from D-erythrose 4-phosphate and phosphoenolpyruvate: step 5/7.</text>
</comment>
<gene>
    <name evidence="7" type="primary">aroK</name>
    <name evidence="8" type="ORF">OO013_06030</name>
</gene>